<dbReference type="GO" id="GO:0004842">
    <property type="term" value="F:ubiquitin-protein transferase activity"/>
    <property type="evidence" value="ECO:0007669"/>
    <property type="project" value="TreeGrafter"/>
</dbReference>
<keyword evidence="4" id="KW-1185">Reference proteome</keyword>
<feature type="region of interest" description="Disordered" evidence="1">
    <location>
        <begin position="1"/>
        <end position="181"/>
    </location>
</feature>
<evidence type="ECO:0000313" key="4">
    <source>
        <dbReference type="Proteomes" id="UP000027002"/>
    </source>
</evidence>
<dbReference type="Proteomes" id="UP000054053">
    <property type="component" value="Unassembled WGS sequence"/>
</dbReference>
<dbReference type="EMBL" id="BBTG02000001">
    <property type="protein sequence ID" value="GAO17083.1"/>
    <property type="molecule type" value="Genomic_DNA"/>
</dbReference>
<protein>
    <submittedName>
        <fullName evidence="2">Uncharacterized protein</fullName>
    </submittedName>
</protein>
<dbReference type="GO" id="GO:0033768">
    <property type="term" value="C:SUMO-targeted ubiquitin ligase complex"/>
    <property type="evidence" value="ECO:0007669"/>
    <property type="project" value="TreeGrafter"/>
</dbReference>
<feature type="compositionally biased region" description="Polar residues" evidence="1">
    <location>
        <begin position="117"/>
        <end position="130"/>
    </location>
</feature>
<dbReference type="KEGG" id="uvi:66068587"/>
<dbReference type="PANTHER" id="PTHR28042">
    <property type="entry name" value="E3 UBIQUITIN-PROTEIN LIGASE COMPLEX SLX5-SLX8 SUBUNIT SLX5"/>
    <property type="match status" value="1"/>
</dbReference>
<name>A0A063BPV7_USTVR</name>
<organism evidence="2 5">
    <name type="scientific">Ustilaginoidea virens</name>
    <name type="common">Rice false smut fungus</name>
    <name type="synonym">Villosiclava virens</name>
    <dbReference type="NCBI Taxonomy" id="1159556"/>
    <lineage>
        <taxon>Eukaryota</taxon>
        <taxon>Fungi</taxon>
        <taxon>Dikarya</taxon>
        <taxon>Ascomycota</taxon>
        <taxon>Pezizomycotina</taxon>
        <taxon>Sordariomycetes</taxon>
        <taxon>Hypocreomycetidae</taxon>
        <taxon>Hypocreales</taxon>
        <taxon>Clavicipitaceae</taxon>
        <taxon>Ustilaginoidea</taxon>
    </lineage>
</organism>
<reference evidence="2" key="1">
    <citation type="journal article" date="2016" name="Genome Announc.">
        <title>Genome Sequence of Ustilaginoidea virens IPU010, a Rice Pathogenic Fungus Causing False Smut.</title>
        <authorList>
            <person name="Kumagai T."/>
            <person name="Ishii T."/>
            <person name="Terai G."/>
            <person name="Umemura M."/>
            <person name="Machida M."/>
            <person name="Asai K."/>
        </authorList>
    </citation>
    <scope>NUCLEOTIDE SEQUENCE [LARGE SCALE GENOMIC DNA]</scope>
    <source>
        <strain evidence="2">IPU010</strain>
    </source>
</reference>
<feature type="compositionally biased region" description="Basic residues" evidence="1">
    <location>
        <begin position="157"/>
        <end position="181"/>
    </location>
</feature>
<dbReference type="RefSeq" id="XP_043001242.1">
    <property type="nucleotide sequence ID" value="XM_043145307.1"/>
</dbReference>
<gene>
    <name evidence="3" type="ORF">UV8b_07810</name>
    <name evidence="2" type="ORF">UVI_02003550</name>
</gene>
<dbReference type="PANTHER" id="PTHR28042:SF1">
    <property type="entry name" value="E3 UBIQUITIN-PROTEIN LIGASE COMPLEX SLX5-SLX8 SUBUNIT SLX5"/>
    <property type="match status" value="1"/>
</dbReference>
<dbReference type="EMBL" id="CP072759">
    <property type="protein sequence ID" value="QUC23569.1"/>
    <property type="molecule type" value="Genomic_DNA"/>
</dbReference>
<feature type="compositionally biased region" description="Low complexity" evidence="1">
    <location>
        <begin position="67"/>
        <end position="84"/>
    </location>
</feature>
<sequence>MARVGDAGLESTSEDDLVEVRVNNSSNRRRNALESLLNPARDSPSFPPTPPARSRSLRPTVRLAPLRMPRSQRQSQPQTPQSTTVIDLTDEPDSPGQARPSHPPRQMARNPRRTDSQRTTPPSLSRSDSTAMGPEAGVIDLTADSPQGERSFEPRAARSHRNHLHHHHHHHHHHHPRRPRPVGRDELIELEFIDAAGGDSFYSNIARGVRRMAGFLGTEFAAREFNVAPIELPPSFPAREPSPKPPMEPVPPVREGFTRNTSSTEEKVVVCPACNEELAYDATGTTAPRGTRKRKRAPGEHHFWALKKCGHVYCADCFENRRPTKASPEGVGFRSPPGKTLIGAPNDIRCAVEHCDTKVALKTEWVGIFL</sequence>
<reference evidence="3" key="3">
    <citation type="submission" date="2020-03" db="EMBL/GenBank/DDBJ databases">
        <title>A mixture of massive structural variations and highly conserved coding sequences in Ustilaginoidea virens genome.</title>
        <authorList>
            <person name="Zhang K."/>
            <person name="Zhao Z."/>
            <person name="Zhang Z."/>
            <person name="Li Y."/>
            <person name="Hsiang T."/>
            <person name="Sun W."/>
        </authorList>
    </citation>
    <scope>NUCLEOTIDE SEQUENCE</scope>
    <source>
        <strain evidence="3">UV-8b</strain>
    </source>
</reference>
<evidence type="ECO:0000313" key="2">
    <source>
        <dbReference type="EMBL" id="GAO17083.1"/>
    </source>
</evidence>
<evidence type="ECO:0000256" key="1">
    <source>
        <dbReference type="SAM" id="MobiDB-lite"/>
    </source>
</evidence>
<accession>A0A063BPV7</accession>
<reference evidence="5" key="2">
    <citation type="journal article" date="2016" name="Genome Announc.">
        <title>Genome sequence of Ustilaginoidea virens IPU010, a rice pathogenic fungus causing false smut.</title>
        <authorList>
            <person name="Kumagai T."/>
            <person name="Ishii T."/>
            <person name="Terai G."/>
            <person name="Umemura M."/>
            <person name="Machida M."/>
            <person name="Asai K."/>
        </authorList>
    </citation>
    <scope>NUCLEOTIDE SEQUENCE [LARGE SCALE GENOMIC DNA]</scope>
    <source>
        <strain evidence="5">IPU010</strain>
    </source>
</reference>
<proteinExistence type="predicted"/>
<dbReference type="STRING" id="1159556.A0A063BPV7"/>
<dbReference type="OrthoDB" id="2398441at2759"/>
<dbReference type="HOGENOM" id="CLU_050547_0_0_1"/>
<evidence type="ECO:0000313" key="5">
    <source>
        <dbReference type="Proteomes" id="UP000054053"/>
    </source>
</evidence>
<dbReference type="Proteomes" id="UP000027002">
    <property type="component" value="Chromosome 7"/>
</dbReference>
<dbReference type="AlphaFoldDB" id="A0A063BPV7"/>
<evidence type="ECO:0000313" key="3">
    <source>
        <dbReference type="EMBL" id="QUC23569.1"/>
    </source>
</evidence>
<dbReference type="InterPro" id="IPR038886">
    <property type="entry name" value="E3_SLX5/Rfp1"/>
</dbReference>
<dbReference type="GeneID" id="66068587"/>